<feature type="transmembrane region" description="Helical" evidence="1">
    <location>
        <begin position="308"/>
        <end position="326"/>
    </location>
</feature>
<evidence type="ECO:0000256" key="1">
    <source>
        <dbReference type="SAM" id="Phobius"/>
    </source>
</evidence>
<accession>A0A1A9GRI7</accession>
<organism evidence="2 3">
    <name type="scientific">Nocardioides dokdonensis FR1436</name>
    <dbReference type="NCBI Taxonomy" id="1300347"/>
    <lineage>
        <taxon>Bacteria</taxon>
        <taxon>Bacillati</taxon>
        <taxon>Actinomycetota</taxon>
        <taxon>Actinomycetes</taxon>
        <taxon>Propionibacteriales</taxon>
        <taxon>Nocardioidaceae</taxon>
        <taxon>Nocardioides</taxon>
    </lineage>
</organism>
<sequence>MPVWLSSAVGDWWARVRGLPRGHAPSLVVPVWSIVLALLLLGPALAPGYVLSYDMVWVPDLALRADALGTGSGLPRAVPSDAVVAILDEVVPGMVLQKLVLLAALVVGGVGAARLAPPGRLLGALAAVTLWQWNPFVAERLGLGHWPVLLGYAALPWLVVAARRWRTEQRMPAVLPLLVVCASLSASAGLASAAVLLVLATRQEVAHLARVVAVVALANAPWLVAGLLHAGAALSDPAGAAVFALADEGTLPGPLAALGLGGAWNAEVLPGSRTGVAAWVATAVLLALAATGWRTWWQRVGAREGGGLLALWGVGWGLAVLTWAAPNAVGTLAGAVPGAGVVRDGARLLVLCAPLLVSLVAQGAVVLHDRVRRAWPGAAPLVPRVLLAAVLVLWPVTVLPDIAWGLDGPDGPRLQAVDYPTSFEQAHRAVGAAAPGDVLVLPLSSFRAPQWNNGHTVLDPLGRYLGRNHVASDELVVSRVVLAGEDPRVRAAREALARSGPQDRARALARIGIGVVVRDRTAPGGDDDLAVEVAGRRLLETGDLVVTEVLGASPRTSPPGWVAAMAAAWGAWVALLGSAGLVAAARVRRQRRGRSM</sequence>
<keyword evidence="1" id="KW-0472">Membrane</keyword>
<keyword evidence="1" id="KW-0812">Transmembrane</keyword>
<evidence type="ECO:0008006" key="4">
    <source>
        <dbReference type="Google" id="ProtNLM"/>
    </source>
</evidence>
<evidence type="ECO:0000313" key="3">
    <source>
        <dbReference type="Proteomes" id="UP000077868"/>
    </source>
</evidence>
<dbReference type="Proteomes" id="UP000077868">
    <property type="component" value="Chromosome"/>
</dbReference>
<feature type="transmembrane region" description="Helical" evidence="1">
    <location>
        <begin position="144"/>
        <end position="162"/>
    </location>
</feature>
<dbReference type="PATRIC" id="fig|1300347.3.peg.3675"/>
<proteinExistence type="predicted"/>
<feature type="transmembrane region" description="Helical" evidence="1">
    <location>
        <begin position="174"/>
        <end position="199"/>
    </location>
</feature>
<protein>
    <recommendedName>
        <fullName evidence="4">Transmembrane protein</fullName>
    </recommendedName>
</protein>
<dbReference type="STRING" id="1300347.I601_3665"/>
<evidence type="ECO:0000313" key="2">
    <source>
        <dbReference type="EMBL" id="ANH40071.1"/>
    </source>
</evidence>
<feature type="transmembrane region" description="Helical" evidence="1">
    <location>
        <begin position="205"/>
        <end position="228"/>
    </location>
</feature>
<feature type="transmembrane region" description="Helical" evidence="1">
    <location>
        <begin position="561"/>
        <end position="587"/>
    </location>
</feature>
<feature type="transmembrane region" description="Helical" evidence="1">
    <location>
        <begin position="276"/>
        <end position="296"/>
    </location>
</feature>
<feature type="transmembrane region" description="Helical" evidence="1">
    <location>
        <begin position="346"/>
        <end position="367"/>
    </location>
</feature>
<name>A0A1A9GRI7_9ACTN</name>
<keyword evidence="1" id="KW-1133">Transmembrane helix</keyword>
<keyword evidence="3" id="KW-1185">Reference proteome</keyword>
<reference evidence="2 3" key="1">
    <citation type="submission" date="2016-03" db="EMBL/GenBank/DDBJ databases">
        <title>Complete genome sequence of a soil Actinobacterium, Nocardioides dokdonensis FR1436.</title>
        <authorList>
            <person name="Kwon S.-K."/>
            <person name="Kim K."/>
            <person name="Kim J.F."/>
        </authorList>
    </citation>
    <scope>NUCLEOTIDE SEQUENCE [LARGE SCALE GENOMIC DNA]</scope>
    <source>
        <strain evidence="2 3">FR1436</strain>
    </source>
</reference>
<dbReference type="EMBL" id="CP015079">
    <property type="protein sequence ID" value="ANH40071.1"/>
    <property type="molecule type" value="Genomic_DNA"/>
</dbReference>
<feature type="transmembrane region" description="Helical" evidence="1">
    <location>
        <begin position="27"/>
        <end position="51"/>
    </location>
</feature>
<feature type="transmembrane region" description="Helical" evidence="1">
    <location>
        <begin position="374"/>
        <end position="396"/>
    </location>
</feature>
<dbReference type="KEGG" id="ndk:I601_3665"/>
<dbReference type="AlphaFoldDB" id="A0A1A9GRI7"/>
<gene>
    <name evidence="2" type="ORF">I601_3665</name>
</gene>